<keyword evidence="2" id="KW-1185">Reference proteome</keyword>
<sequence>MAPMITRQDTHFRKAISPAEKVTVTQRYLATELFDPSISDEDSSNVSLDSPGSVIKRSISR</sequence>
<dbReference type="AlphaFoldDB" id="A0A915JJW9"/>
<evidence type="ECO:0000313" key="3">
    <source>
        <dbReference type="WBParaSite" id="nRc.2.0.1.t26403-RA"/>
    </source>
</evidence>
<evidence type="ECO:0000313" key="2">
    <source>
        <dbReference type="Proteomes" id="UP000887565"/>
    </source>
</evidence>
<protein>
    <submittedName>
        <fullName evidence="3">Uncharacterized protein</fullName>
    </submittedName>
</protein>
<proteinExistence type="predicted"/>
<organism evidence="2 3">
    <name type="scientific">Romanomermis culicivorax</name>
    <name type="common">Nematode worm</name>
    <dbReference type="NCBI Taxonomy" id="13658"/>
    <lineage>
        <taxon>Eukaryota</taxon>
        <taxon>Metazoa</taxon>
        <taxon>Ecdysozoa</taxon>
        <taxon>Nematoda</taxon>
        <taxon>Enoplea</taxon>
        <taxon>Dorylaimia</taxon>
        <taxon>Mermithida</taxon>
        <taxon>Mermithoidea</taxon>
        <taxon>Mermithidae</taxon>
        <taxon>Romanomermis</taxon>
    </lineage>
</organism>
<evidence type="ECO:0000256" key="1">
    <source>
        <dbReference type="SAM" id="MobiDB-lite"/>
    </source>
</evidence>
<accession>A0A915JJW9</accession>
<reference evidence="3" key="1">
    <citation type="submission" date="2022-11" db="UniProtKB">
        <authorList>
            <consortium name="WormBaseParasite"/>
        </authorList>
    </citation>
    <scope>IDENTIFICATION</scope>
</reference>
<dbReference type="Proteomes" id="UP000887565">
    <property type="component" value="Unplaced"/>
</dbReference>
<dbReference type="WBParaSite" id="nRc.2.0.1.t26403-RA">
    <property type="protein sequence ID" value="nRc.2.0.1.t26403-RA"/>
    <property type="gene ID" value="nRc.2.0.1.g26403"/>
</dbReference>
<feature type="region of interest" description="Disordered" evidence="1">
    <location>
        <begin position="37"/>
        <end position="61"/>
    </location>
</feature>
<name>A0A915JJW9_ROMCU</name>